<feature type="region of interest" description="Disordered" evidence="1">
    <location>
        <begin position="1"/>
        <end position="48"/>
    </location>
</feature>
<feature type="region of interest" description="Disordered" evidence="1">
    <location>
        <begin position="61"/>
        <end position="221"/>
    </location>
</feature>
<evidence type="ECO:0000256" key="1">
    <source>
        <dbReference type="SAM" id="MobiDB-lite"/>
    </source>
</evidence>
<gene>
    <name evidence="2" type="ORF">AOQ84DRAFT_230571</name>
</gene>
<name>A0A8E2ENW0_9PEZI</name>
<feature type="compositionally biased region" description="Low complexity" evidence="1">
    <location>
        <begin position="134"/>
        <end position="164"/>
    </location>
</feature>
<evidence type="ECO:0000313" key="3">
    <source>
        <dbReference type="Proteomes" id="UP000250140"/>
    </source>
</evidence>
<evidence type="ECO:0000313" key="2">
    <source>
        <dbReference type="EMBL" id="OCL01678.1"/>
    </source>
</evidence>
<feature type="region of interest" description="Disordered" evidence="1">
    <location>
        <begin position="237"/>
        <end position="283"/>
    </location>
</feature>
<feature type="compositionally biased region" description="Low complexity" evidence="1">
    <location>
        <begin position="31"/>
        <end position="46"/>
    </location>
</feature>
<reference evidence="2 3" key="1">
    <citation type="journal article" date="2016" name="Nat. Commun.">
        <title>Ectomycorrhizal ecology is imprinted in the genome of the dominant symbiotic fungus Cenococcum geophilum.</title>
        <authorList>
            <consortium name="DOE Joint Genome Institute"/>
            <person name="Peter M."/>
            <person name="Kohler A."/>
            <person name="Ohm R.A."/>
            <person name="Kuo A."/>
            <person name="Krutzmann J."/>
            <person name="Morin E."/>
            <person name="Arend M."/>
            <person name="Barry K.W."/>
            <person name="Binder M."/>
            <person name="Choi C."/>
            <person name="Clum A."/>
            <person name="Copeland A."/>
            <person name="Grisel N."/>
            <person name="Haridas S."/>
            <person name="Kipfer T."/>
            <person name="LaButti K."/>
            <person name="Lindquist E."/>
            <person name="Lipzen A."/>
            <person name="Maire R."/>
            <person name="Meier B."/>
            <person name="Mihaltcheva S."/>
            <person name="Molinier V."/>
            <person name="Murat C."/>
            <person name="Poggeler S."/>
            <person name="Quandt C.A."/>
            <person name="Sperisen C."/>
            <person name="Tritt A."/>
            <person name="Tisserant E."/>
            <person name="Crous P.W."/>
            <person name="Henrissat B."/>
            <person name="Nehls U."/>
            <person name="Egli S."/>
            <person name="Spatafora J.W."/>
            <person name="Grigoriev I.V."/>
            <person name="Martin F.M."/>
        </authorList>
    </citation>
    <scope>NUCLEOTIDE SEQUENCE [LARGE SCALE GENOMIC DNA]</scope>
    <source>
        <strain evidence="2 3">CBS 207.34</strain>
    </source>
</reference>
<proteinExistence type="predicted"/>
<organism evidence="2 3">
    <name type="scientific">Glonium stellatum</name>
    <dbReference type="NCBI Taxonomy" id="574774"/>
    <lineage>
        <taxon>Eukaryota</taxon>
        <taxon>Fungi</taxon>
        <taxon>Dikarya</taxon>
        <taxon>Ascomycota</taxon>
        <taxon>Pezizomycotina</taxon>
        <taxon>Dothideomycetes</taxon>
        <taxon>Pleosporomycetidae</taxon>
        <taxon>Gloniales</taxon>
        <taxon>Gloniaceae</taxon>
        <taxon>Glonium</taxon>
    </lineage>
</organism>
<feature type="compositionally biased region" description="Basic and acidic residues" evidence="1">
    <location>
        <begin position="239"/>
        <end position="250"/>
    </location>
</feature>
<keyword evidence="3" id="KW-1185">Reference proteome</keyword>
<accession>A0A8E2ENW0</accession>
<protein>
    <submittedName>
        <fullName evidence="2">Uncharacterized protein</fullName>
    </submittedName>
</protein>
<dbReference type="EMBL" id="KV751092">
    <property type="protein sequence ID" value="OCL01678.1"/>
    <property type="molecule type" value="Genomic_DNA"/>
</dbReference>
<feature type="compositionally biased region" description="Basic residues" evidence="1">
    <location>
        <begin position="168"/>
        <end position="180"/>
    </location>
</feature>
<sequence length="283" mass="30129">MSPSPKRKRDASDPASTATVMPPFAPRLNTSSPAPAPASGESSPRSIVADQLRHLEIKGPMPILDFGAGGATPEVRKRAKRSDSIHNRPGAALEGFHDIPIRASQSAAAQDGKTAMGGVHSYSNVPEIPETPQGSFSSTTTTLAAAAGGPSSSPIRSSHSSPSSHTMPKPRPHACSRRKSPSPPLTALTWQDSEITGHLVDPSQDPDDDGTGINGIGFKPTPALAYARAQRRRQQVMEWRAREAKDARQKRSERRRRGIAGFNGTGSGVENGKDRIKRVVRFA</sequence>
<dbReference type="AlphaFoldDB" id="A0A8E2ENW0"/>
<dbReference type="OrthoDB" id="5391950at2759"/>
<dbReference type="Proteomes" id="UP000250140">
    <property type="component" value="Unassembled WGS sequence"/>
</dbReference>